<proteinExistence type="predicted"/>
<feature type="signal peptide" evidence="1">
    <location>
        <begin position="1"/>
        <end position="18"/>
    </location>
</feature>
<evidence type="ECO:0008006" key="4">
    <source>
        <dbReference type="Google" id="ProtNLM"/>
    </source>
</evidence>
<dbReference type="KEGG" id="amus:LMH87_009350"/>
<feature type="chain" id="PRO_5040945182" description="DUF4267 domain-containing protein" evidence="1">
    <location>
        <begin position="19"/>
        <end position="143"/>
    </location>
</feature>
<keyword evidence="1" id="KW-0732">Signal</keyword>
<dbReference type="EMBL" id="JAJHUN010000008">
    <property type="protein sequence ID" value="KAJ4152830.1"/>
    <property type="molecule type" value="Genomic_DNA"/>
</dbReference>
<keyword evidence="3" id="KW-1185">Reference proteome</keyword>
<dbReference type="GeneID" id="80896509"/>
<dbReference type="Proteomes" id="UP001144673">
    <property type="component" value="Chromosome 5"/>
</dbReference>
<dbReference type="InterPro" id="IPR025363">
    <property type="entry name" value="DUF4267"/>
</dbReference>
<name>A0A9W8ULT4_AKAMU</name>
<accession>A0A9W8ULT4</accession>
<evidence type="ECO:0000313" key="3">
    <source>
        <dbReference type="Proteomes" id="UP001144673"/>
    </source>
</evidence>
<reference evidence="2" key="1">
    <citation type="journal article" date="2023" name="Access Microbiol">
        <title>De-novo genome assembly for Akanthomyces muscarius, a biocontrol agent of insect agricultural pests.</title>
        <authorList>
            <person name="Erdos Z."/>
            <person name="Studholme D.J."/>
            <person name="Raymond B."/>
            <person name="Sharma M."/>
        </authorList>
    </citation>
    <scope>NUCLEOTIDE SEQUENCE</scope>
    <source>
        <strain evidence="2">Ve6</strain>
    </source>
</reference>
<protein>
    <recommendedName>
        <fullName evidence="4">DUF4267 domain-containing protein</fullName>
    </recommendedName>
</protein>
<dbReference type="AlphaFoldDB" id="A0A9W8ULT4"/>
<gene>
    <name evidence="2" type="ORF">LMH87_009350</name>
</gene>
<dbReference type="Pfam" id="PF14087">
    <property type="entry name" value="DUF4267"/>
    <property type="match status" value="1"/>
</dbReference>
<sequence length="143" mass="15147">MTMSGSLSTWLNLGRVFAACLVAFGLACTFKPEMTGGFFTVALRSASEDEKSQGAAAAMIRNDNREAVAMLIGSRDLAIGISILALSRAGKHDKMGIVMLSTLCASISDTQLAWRNRKYPEATFIAATRAGVALVGAKLCRLV</sequence>
<evidence type="ECO:0000313" key="2">
    <source>
        <dbReference type="EMBL" id="KAJ4152830.1"/>
    </source>
</evidence>
<comment type="caution">
    <text evidence="2">The sequence shown here is derived from an EMBL/GenBank/DDBJ whole genome shotgun (WGS) entry which is preliminary data.</text>
</comment>
<dbReference type="RefSeq" id="XP_056053488.1">
    <property type="nucleotide sequence ID" value="XM_056196327.1"/>
</dbReference>
<organism evidence="2 3">
    <name type="scientific">Akanthomyces muscarius</name>
    <name type="common">Entomopathogenic fungus</name>
    <name type="synonym">Lecanicillium muscarium</name>
    <dbReference type="NCBI Taxonomy" id="2231603"/>
    <lineage>
        <taxon>Eukaryota</taxon>
        <taxon>Fungi</taxon>
        <taxon>Dikarya</taxon>
        <taxon>Ascomycota</taxon>
        <taxon>Pezizomycotina</taxon>
        <taxon>Sordariomycetes</taxon>
        <taxon>Hypocreomycetidae</taxon>
        <taxon>Hypocreales</taxon>
        <taxon>Cordycipitaceae</taxon>
        <taxon>Akanthomyces</taxon>
    </lineage>
</organism>
<evidence type="ECO:0000256" key="1">
    <source>
        <dbReference type="SAM" id="SignalP"/>
    </source>
</evidence>